<evidence type="ECO:0000313" key="1">
    <source>
        <dbReference type="EMBL" id="JAG33952.1"/>
    </source>
</evidence>
<dbReference type="AlphaFoldDB" id="A0A0A9YLK8"/>
<name>A0A0A9YLK8_LYGHE</name>
<accession>A0A0A9YLK8</accession>
<dbReference type="EMBL" id="GBHO01009652">
    <property type="protein sequence ID" value="JAG33952.1"/>
    <property type="molecule type" value="Transcribed_RNA"/>
</dbReference>
<protein>
    <submittedName>
        <fullName evidence="1">Uncharacterized protein</fullName>
    </submittedName>
</protein>
<gene>
    <name evidence="1" type="ORF">CM83_19641</name>
</gene>
<proteinExistence type="predicted"/>
<reference evidence="1" key="1">
    <citation type="journal article" date="2014" name="PLoS ONE">
        <title>Transcriptome-Based Identification of ABC Transporters in the Western Tarnished Plant Bug Lygus hesperus.</title>
        <authorList>
            <person name="Hull J.J."/>
            <person name="Chaney K."/>
            <person name="Geib S.M."/>
            <person name="Fabrick J.A."/>
            <person name="Brent C.S."/>
            <person name="Walsh D."/>
            <person name="Lavine L.C."/>
        </authorList>
    </citation>
    <scope>NUCLEOTIDE SEQUENCE</scope>
</reference>
<organism evidence="1">
    <name type="scientific">Lygus hesperus</name>
    <name type="common">Western plant bug</name>
    <dbReference type="NCBI Taxonomy" id="30085"/>
    <lineage>
        <taxon>Eukaryota</taxon>
        <taxon>Metazoa</taxon>
        <taxon>Ecdysozoa</taxon>
        <taxon>Arthropoda</taxon>
        <taxon>Hexapoda</taxon>
        <taxon>Insecta</taxon>
        <taxon>Pterygota</taxon>
        <taxon>Neoptera</taxon>
        <taxon>Paraneoptera</taxon>
        <taxon>Hemiptera</taxon>
        <taxon>Heteroptera</taxon>
        <taxon>Panheteroptera</taxon>
        <taxon>Cimicomorpha</taxon>
        <taxon>Miridae</taxon>
        <taxon>Mirini</taxon>
        <taxon>Lygus</taxon>
    </lineage>
</organism>
<reference evidence="1" key="2">
    <citation type="submission" date="2014-07" db="EMBL/GenBank/DDBJ databases">
        <authorList>
            <person name="Hull J."/>
        </authorList>
    </citation>
    <scope>NUCLEOTIDE SEQUENCE</scope>
</reference>
<sequence>MVRHMISSTQAGLEDLSFKEDHTKHMPSQIGVDCKQQDFIRYRIGRYKLSEGNKQKSANCNSCYGVWLPKLLSGIFRQTSWKKTEEDEEKKNKWIGFHCLISEESELQKSLQRYSVYSVWLQNLLARSREAAGSPNTEHLDEEETDSKWIDPIDVIAHKTVKHVGIVSKASKALKSFNAALNLYKSFVRPMVELSLPVTSPYKITDLAHNSGIAQSKILESISDAGMTETNETGEDGYKLASEFVLLYKMLNGLANSSSLMSKINAVPSFRPLIFHNHLFSHRYRGTKYPEEGLALFILLKVTPHQFSSFQKYCCSKATDSIDTLDT</sequence>